<dbReference type="SUPFAM" id="SSF54292">
    <property type="entry name" value="2Fe-2S ferredoxin-like"/>
    <property type="match status" value="1"/>
</dbReference>
<comment type="caution">
    <text evidence="10">The sequence shown here is derived from an EMBL/GenBank/DDBJ whole genome shotgun (WGS) entry which is preliminary data.</text>
</comment>
<evidence type="ECO:0000259" key="9">
    <source>
        <dbReference type="PROSITE" id="PS51085"/>
    </source>
</evidence>
<evidence type="ECO:0000313" key="11">
    <source>
        <dbReference type="Proteomes" id="UP001314181"/>
    </source>
</evidence>
<evidence type="ECO:0000256" key="8">
    <source>
        <dbReference type="ARBA" id="ARBA00034078"/>
    </source>
</evidence>
<evidence type="ECO:0000256" key="2">
    <source>
        <dbReference type="ARBA" id="ARBA00010914"/>
    </source>
</evidence>
<accession>A0ABP0ETK7</accession>
<sequence length="116" mass="12654">MVFKMIAKQITINFITSSGEKKSILSPIGISLLEASQLNANTSMSGACGGAMACTTCHVALDSEWYNKVPEISEEENDMLDMAFNVQPTSRLGCQIMLTEDMDGMIVNIPEDIEDE</sequence>
<evidence type="ECO:0000256" key="3">
    <source>
        <dbReference type="ARBA" id="ARBA00022714"/>
    </source>
</evidence>
<dbReference type="Pfam" id="PF00111">
    <property type="entry name" value="Fer2"/>
    <property type="match status" value="1"/>
</dbReference>
<dbReference type="Proteomes" id="UP001314181">
    <property type="component" value="Unassembled WGS sequence"/>
</dbReference>
<proteinExistence type="inferred from homology"/>
<dbReference type="PANTHER" id="PTHR23426">
    <property type="entry name" value="FERREDOXIN/ADRENODOXIN"/>
    <property type="match status" value="1"/>
</dbReference>
<dbReference type="InterPro" id="IPR012675">
    <property type="entry name" value="Beta-grasp_dom_sf"/>
</dbReference>
<evidence type="ECO:0000256" key="1">
    <source>
        <dbReference type="ARBA" id="ARBA00003781"/>
    </source>
</evidence>
<dbReference type="PROSITE" id="PS00814">
    <property type="entry name" value="ADX"/>
    <property type="match status" value="1"/>
</dbReference>
<keyword evidence="11" id="KW-1185">Reference proteome</keyword>
<keyword evidence="3" id="KW-0001">2Fe-2S</keyword>
<evidence type="ECO:0000256" key="5">
    <source>
        <dbReference type="ARBA" id="ARBA00023004"/>
    </source>
</evidence>
<dbReference type="PROSITE" id="PS51085">
    <property type="entry name" value="2FE2S_FER_2"/>
    <property type="match status" value="1"/>
</dbReference>
<dbReference type="CDD" id="cd00207">
    <property type="entry name" value="fer2"/>
    <property type="match status" value="1"/>
</dbReference>
<name>A0ABP0ETK7_9RICK</name>
<evidence type="ECO:0000256" key="4">
    <source>
        <dbReference type="ARBA" id="ARBA00022723"/>
    </source>
</evidence>
<dbReference type="RefSeq" id="WP_410520605.1">
    <property type="nucleotide sequence ID" value="NZ_CAWVOK010000026.1"/>
</dbReference>
<evidence type="ECO:0000256" key="6">
    <source>
        <dbReference type="ARBA" id="ARBA00023014"/>
    </source>
</evidence>
<organism evidence="10 11">
    <name type="scientific">Candidatus Xenohaliotis californiensis</name>
    <dbReference type="NCBI Taxonomy" id="84677"/>
    <lineage>
        <taxon>Bacteria</taxon>
        <taxon>Pseudomonadati</taxon>
        <taxon>Pseudomonadota</taxon>
        <taxon>Alphaproteobacteria</taxon>
        <taxon>Rickettsiales</taxon>
        <taxon>Anaplasmataceae</taxon>
        <taxon>Candidatus Xenohaliotis</taxon>
    </lineage>
</organism>
<dbReference type="Gene3D" id="3.10.20.30">
    <property type="match status" value="1"/>
</dbReference>
<dbReference type="InterPro" id="IPR036010">
    <property type="entry name" value="2Fe-2S_ferredoxin-like_sf"/>
</dbReference>
<evidence type="ECO:0000313" key="10">
    <source>
        <dbReference type="EMBL" id="CAK8163363.1"/>
    </source>
</evidence>
<comment type="function">
    <text evidence="1">Ferredoxin are iron-sulfur proteins that transfer electrons in a wide variety of metabolic reactions.</text>
</comment>
<feature type="domain" description="2Fe-2S ferredoxin-type" evidence="9">
    <location>
        <begin position="10"/>
        <end position="113"/>
    </location>
</feature>
<dbReference type="EMBL" id="CAWVOK010000026">
    <property type="protein sequence ID" value="CAK8163363.1"/>
    <property type="molecule type" value="Genomic_DNA"/>
</dbReference>
<dbReference type="PANTHER" id="PTHR23426:SF67">
    <property type="entry name" value="2FE-2S FERREDOXIN-TYPE DOMAIN-CONTAINING PROTEIN"/>
    <property type="match status" value="1"/>
</dbReference>
<comment type="similarity">
    <text evidence="2">Belongs to the adrenodoxin/putidaredoxin family.</text>
</comment>
<keyword evidence="5" id="KW-0408">Iron</keyword>
<keyword evidence="4" id="KW-0479">Metal-binding</keyword>
<reference evidence="10 11" key="1">
    <citation type="submission" date="2024-01" db="EMBL/GenBank/DDBJ databases">
        <authorList>
            <person name="Kunselman E."/>
        </authorList>
    </citation>
    <scope>NUCLEOTIDE SEQUENCE [LARGE SCALE GENOMIC DNA]</scope>
    <source>
        <strain evidence="10">2 abalone samples</strain>
    </source>
</reference>
<comment type="cofactor">
    <cofactor evidence="8">
        <name>[2Fe-2S] cluster</name>
        <dbReference type="ChEBI" id="CHEBI:190135"/>
    </cofactor>
</comment>
<dbReference type="InterPro" id="IPR018298">
    <property type="entry name" value="Adrenodoxin_Fe-S_BS"/>
</dbReference>
<gene>
    <name evidence="10" type="primary">fdxB</name>
    <name evidence="10" type="ORF">CAXC1_330123</name>
</gene>
<keyword evidence="6" id="KW-0411">Iron-sulfur</keyword>
<dbReference type="InterPro" id="IPR001041">
    <property type="entry name" value="2Fe-2S_ferredoxin-type"/>
</dbReference>
<dbReference type="InterPro" id="IPR001055">
    <property type="entry name" value="Adrenodoxin-like"/>
</dbReference>
<evidence type="ECO:0000256" key="7">
    <source>
        <dbReference type="ARBA" id="ARBA00032838"/>
    </source>
</evidence>
<dbReference type="PRINTS" id="PR00355">
    <property type="entry name" value="ADRENODOXIN"/>
</dbReference>
<protein>
    <recommendedName>
        <fullName evidence="7">Adrenodoxin-like protein</fullName>
    </recommendedName>
</protein>